<proteinExistence type="predicted"/>
<gene>
    <name evidence="2" type="ORF">KSF_106230</name>
</gene>
<dbReference type="Proteomes" id="UP000597444">
    <property type="component" value="Unassembled WGS sequence"/>
</dbReference>
<comment type="caution">
    <text evidence="2">The sequence shown here is derived from an EMBL/GenBank/DDBJ whole genome shotgun (WGS) entry which is preliminary data.</text>
</comment>
<sequence>MRWSGRSRKETEISTSALGERVTGDIAVVLCDNKLDTNLIYLGCQMARSAKRKVHLIRVLEVPRALPLKAVLTQESDRAERLLHAAMEIAEKFGCEAVCEVVQARDAGPAIVDEASDHQCALILIGLIRTNNKPVQGLGKTVQHVLTYALCRVWLIQDPAPRPQPIAEQKSSFKGSKETTVCTYNHHFSP</sequence>
<name>A0A8J3J1H4_9CHLR</name>
<organism evidence="2 3">
    <name type="scientific">Reticulibacter mediterranei</name>
    <dbReference type="NCBI Taxonomy" id="2778369"/>
    <lineage>
        <taxon>Bacteria</taxon>
        <taxon>Bacillati</taxon>
        <taxon>Chloroflexota</taxon>
        <taxon>Ktedonobacteria</taxon>
        <taxon>Ktedonobacterales</taxon>
        <taxon>Reticulibacteraceae</taxon>
        <taxon>Reticulibacter</taxon>
    </lineage>
</organism>
<accession>A0A8J3J1H4</accession>
<protein>
    <recommendedName>
        <fullName evidence="1">UspA domain-containing protein</fullName>
    </recommendedName>
</protein>
<evidence type="ECO:0000259" key="1">
    <source>
        <dbReference type="Pfam" id="PF00582"/>
    </source>
</evidence>
<feature type="domain" description="UspA" evidence="1">
    <location>
        <begin position="43"/>
        <end position="156"/>
    </location>
</feature>
<dbReference type="CDD" id="cd00293">
    <property type="entry name" value="USP-like"/>
    <property type="match status" value="1"/>
</dbReference>
<evidence type="ECO:0000313" key="3">
    <source>
        <dbReference type="Proteomes" id="UP000597444"/>
    </source>
</evidence>
<dbReference type="AlphaFoldDB" id="A0A8J3J1H4"/>
<dbReference type="EMBL" id="BNJK01000003">
    <property type="protein sequence ID" value="GHP00576.1"/>
    <property type="molecule type" value="Genomic_DNA"/>
</dbReference>
<evidence type="ECO:0000313" key="2">
    <source>
        <dbReference type="EMBL" id="GHP00576.1"/>
    </source>
</evidence>
<keyword evidence="3" id="KW-1185">Reference proteome</keyword>
<reference evidence="2" key="1">
    <citation type="submission" date="2020-10" db="EMBL/GenBank/DDBJ databases">
        <title>Taxonomic study of unclassified bacteria belonging to the class Ktedonobacteria.</title>
        <authorList>
            <person name="Yabe S."/>
            <person name="Wang C.M."/>
            <person name="Zheng Y."/>
            <person name="Sakai Y."/>
            <person name="Cavaletti L."/>
            <person name="Monciardini P."/>
            <person name="Donadio S."/>
        </authorList>
    </citation>
    <scope>NUCLEOTIDE SEQUENCE</scope>
    <source>
        <strain evidence="2">ID150040</strain>
    </source>
</reference>
<dbReference type="InterPro" id="IPR014729">
    <property type="entry name" value="Rossmann-like_a/b/a_fold"/>
</dbReference>
<dbReference type="Gene3D" id="3.40.50.620">
    <property type="entry name" value="HUPs"/>
    <property type="match status" value="1"/>
</dbReference>
<dbReference type="InterPro" id="IPR006016">
    <property type="entry name" value="UspA"/>
</dbReference>
<dbReference type="SUPFAM" id="SSF52402">
    <property type="entry name" value="Adenine nucleotide alpha hydrolases-like"/>
    <property type="match status" value="1"/>
</dbReference>
<dbReference type="Pfam" id="PF00582">
    <property type="entry name" value="Usp"/>
    <property type="match status" value="1"/>
</dbReference>